<dbReference type="InterPro" id="IPR012347">
    <property type="entry name" value="Ferritin-like"/>
</dbReference>
<protein>
    <recommendedName>
        <fullName evidence="2">Ferritin-like domain-containing protein</fullName>
    </recommendedName>
</protein>
<dbReference type="Gene3D" id="1.20.1260.10">
    <property type="match status" value="1"/>
</dbReference>
<dbReference type="EMBL" id="CADCUB010000001">
    <property type="protein sequence ID" value="CAA9303580.1"/>
    <property type="molecule type" value="Genomic_DNA"/>
</dbReference>
<accession>A0A6J4KEJ5</accession>
<reference evidence="1" key="1">
    <citation type="submission" date="2020-02" db="EMBL/GenBank/DDBJ databases">
        <authorList>
            <person name="Meier V. D."/>
        </authorList>
    </citation>
    <scope>NUCLEOTIDE SEQUENCE</scope>
    <source>
        <strain evidence="1">AVDCRST_MAG07</strain>
    </source>
</reference>
<name>A0A6J4KEJ5_9ACTN</name>
<organism evidence="1">
    <name type="scientific">uncultured Frankineae bacterium</name>
    <dbReference type="NCBI Taxonomy" id="437475"/>
    <lineage>
        <taxon>Bacteria</taxon>
        <taxon>Bacillati</taxon>
        <taxon>Actinomycetota</taxon>
        <taxon>Actinomycetes</taxon>
        <taxon>Frankiales</taxon>
        <taxon>environmental samples</taxon>
    </lineage>
</organism>
<evidence type="ECO:0008006" key="2">
    <source>
        <dbReference type="Google" id="ProtNLM"/>
    </source>
</evidence>
<proteinExistence type="predicted"/>
<dbReference type="InterPro" id="IPR009078">
    <property type="entry name" value="Ferritin-like_SF"/>
</dbReference>
<sequence length="323" mass="34888">MTDTTIAKIQEQLRILLQLTQTEVQIAQTRVGQARTDAVRRELTENGRNAQERARRIADALREVGGYPDVVTPVIGRVTAFVKTSLEQVEPLSEALLQDLQLEHQLVDRARYLKVLATAADRPAVVRLAERLVEAHSATVDWLTTVLAEEALGGPAALTSTPLQRVAGAATRVVNLPNRIAVSGVNRYVDTVQRTAGQARTRVSVLGERAAGFADGAREVLTTGRDASLQRAERVAKRDGNREAAEALHETRSNVGALEASELPVKNYESLSTTDAIAAVKKLTEVEDVRTVIAFEESHKARSSVVSAAQTRVAAIAKQVAGI</sequence>
<dbReference type="SUPFAM" id="SSF47240">
    <property type="entry name" value="Ferritin-like"/>
    <property type="match status" value="1"/>
</dbReference>
<gene>
    <name evidence="1" type="ORF">AVDCRST_MAG07-1066</name>
</gene>
<evidence type="ECO:0000313" key="1">
    <source>
        <dbReference type="EMBL" id="CAA9303580.1"/>
    </source>
</evidence>
<dbReference type="AlphaFoldDB" id="A0A6J4KEJ5"/>